<evidence type="ECO:0000313" key="4">
    <source>
        <dbReference type="Proteomes" id="UP001175228"/>
    </source>
</evidence>
<feature type="chain" id="PRO_5041463331" description="Secreted protein" evidence="2">
    <location>
        <begin position="29"/>
        <end position="167"/>
    </location>
</feature>
<keyword evidence="4" id="KW-1185">Reference proteome</keyword>
<keyword evidence="2" id="KW-0732">Signal</keyword>
<accession>A0AA39QKQ0</accession>
<protein>
    <recommendedName>
        <fullName evidence="5">Secreted protein</fullName>
    </recommendedName>
</protein>
<gene>
    <name evidence="3" type="ORF">EDD18DRAFT_310991</name>
</gene>
<dbReference type="AlphaFoldDB" id="A0AA39QKQ0"/>
<reference evidence="3" key="1">
    <citation type="submission" date="2023-06" db="EMBL/GenBank/DDBJ databases">
        <authorList>
            <consortium name="Lawrence Berkeley National Laboratory"/>
            <person name="Ahrendt S."/>
            <person name="Sahu N."/>
            <person name="Indic B."/>
            <person name="Wong-Bajracharya J."/>
            <person name="Merenyi Z."/>
            <person name="Ke H.-M."/>
            <person name="Monk M."/>
            <person name="Kocsube S."/>
            <person name="Drula E."/>
            <person name="Lipzen A."/>
            <person name="Balint B."/>
            <person name="Henrissat B."/>
            <person name="Andreopoulos B."/>
            <person name="Martin F.M."/>
            <person name="Harder C.B."/>
            <person name="Rigling D."/>
            <person name="Ford K.L."/>
            <person name="Foster G.D."/>
            <person name="Pangilinan J."/>
            <person name="Papanicolaou A."/>
            <person name="Barry K."/>
            <person name="LaButti K."/>
            <person name="Viragh M."/>
            <person name="Koriabine M."/>
            <person name="Yan M."/>
            <person name="Riley R."/>
            <person name="Champramary S."/>
            <person name="Plett K.L."/>
            <person name="Tsai I.J."/>
            <person name="Slot J."/>
            <person name="Sipos G."/>
            <person name="Plett J."/>
            <person name="Nagy L.G."/>
            <person name="Grigoriev I.V."/>
        </authorList>
    </citation>
    <scope>NUCLEOTIDE SEQUENCE</scope>
    <source>
        <strain evidence="3">HWK02</strain>
    </source>
</reference>
<sequence length="167" mass="18411">MYDLPAPMRTMLVVILSLVLTIDIPSTGHPNKSHPGEASALTREFEWKSAALSSSVIDSFGCKCQRQIQYDVGLSGCPSGRWLGLNGSGMICFRLLVMAGAQCRTQYRSPPVLWTQARLSEVHPCRYYGRNMLIFSAPGETGHTRIPNTHWGINPARDAPTSPVHSR</sequence>
<evidence type="ECO:0000256" key="2">
    <source>
        <dbReference type="SAM" id="SignalP"/>
    </source>
</evidence>
<evidence type="ECO:0000313" key="3">
    <source>
        <dbReference type="EMBL" id="KAK0504737.1"/>
    </source>
</evidence>
<feature type="region of interest" description="Disordered" evidence="1">
    <location>
        <begin position="146"/>
        <end position="167"/>
    </location>
</feature>
<name>A0AA39QKQ0_9AGAR</name>
<evidence type="ECO:0008006" key="5">
    <source>
        <dbReference type="Google" id="ProtNLM"/>
    </source>
</evidence>
<dbReference type="Proteomes" id="UP001175228">
    <property type="component" value="Unassembled WGS sequence"/>
</dbReference>
<evidence type="ECO:0000256" key="1">
    <source>
        <dbReference type="SAM" id="MobiDB-lite"/>
    </source>
</evidence>
<organism evidence="3 4">
    <name type="scientific">Armillaria luteobubalina</name>
    <dbReference type="NCBI Taxonomy" id="153913"/>
    <lineage>
        <taxon>Eukaryota</taxon>
        <taxon>Fungi</taxon>
        <taxon>Dikarya</taxon>
        <taxon>Basidiomycota</taxon>
        <taxon>Agaricomycotina</taxon>
        <taxon>Agaricomycetes</taxon>
        <taxon>Agaricomycetidae</taxon>
        <taxon>Agaricales</taxon>
        <taxon>Marasmiineae</taxon>
        <taxon>Physalacriaceae</taxon>
        <taxon>Armillaria</taxon>
    </lineage>
</organism>
<feature type="signal peptide" evidence="2">
    <location>
        <begin position="1"/>
        <end position="28"/>
    </location>
</feature>
<proteinExistence type="predicted"/>
<dbReference type="EMBL" id="JAUEPU010000002">
    <property type="protein sequence ID" value="KAK0504737.1"/>
    <property type="molecule type" value="Genomic_DNA"/>
</dbReference>
<comment type="caution">
    <text evidence="3">The sequence shown here is derived from an EMBL/GenBank/DDBJ whole genome shotgun (WGS) entry which is preliminary data.</text>
</comment>